<dbReference type="GO" id="GO:0030001">
    <property type="term" value="P:metal ion transport"/>
    <property type="evidence" value="ECO:0007669"/>
    <property type="project" value="InterPro"/>
</dbReference>
<keyword evidence="4" id="KW-0732">Signal</keyword>
<dbReference type="GO" id="GO:0030313">
    <property type="term" value="C:cell envelope"/>
    <property type="evidence" value="ECO:0007669"/>
    <property type="project" value="UniProtKB-SubCell"/>
</dbReference>
<evidence type="ECO:0000256" key="2">
    <source>
        <dbReference type="ARBA" id="ARBA00022448"/>
    </source>
</evidence>
<feature type="non-terminal residue" evidence="7">
    <location>
        <position position="1"/>
    </location>
</feature>
<keyword evidence="5" id="KW-0812">Transmembrane</keyword>
<keyword evidence="5" id="KW-1133">Transmembrane helix</keyword>
<dbReference type="InterPro" id="IPR038731">
    <property type="entry name" value="RgtA/B/C-like"/>
</dbReference>
<evidence type="ECO:0000256" key="4">
    <source>
        <dbReference type="ARBA" id="ARBA00022729"/>
    </source>
</evidence>
<dbReference type="Gene3D" id="3.40.50.1980">
    <property type="entry name" value="Nitrogenase molybdenum iron protein domain"/>
    <property type="match status" value="2"/>
</dbReference>
<dbReference type="InterPro" id="IPR006127">
    <property type="entry name" value="ZnuA-like"/>
</dbReference>
<evidence type="ECO:0000256" key="5">
    <source>
        <dbReference type="SAM" id="Phobius"/>
    </source>
</evidence>
<evidence type="ECO:0000313" key="7">
    <source>
        <dbReference type="EMBL" id="MBF0939900.1"/>
    </source>
</evidence>
<comment type="caution">
    <text evidence="7">The sequence shown here is derived from an EMBL/GenBank/DDBJ whole genome shotgun (WGS) entry which is preliminary data.</text>
</comment>
<keyword evidence="2" id="KW-0813">Transport</keyword>
<sequence>YVKDAWSLIELGYEGTWPTDYDASFAAGDTSGLSANASYPVHPPTGKWIIGWGMRLFGQSDPVGWRIMGAICGVITVFLLCRLAQNLFSSPAITALAGAFLATDGIACASLAACAPRSGASADSLKVVATTTQICDYITQIGADASGGLALDKTDADGTTSHLGAPAENAKKTITLTCLLAPNASAHEHEMTPAQAGALAEADIMAVNGVDLEHFLDEAVAASGFKGTMLVTSGVLTANDIDAPGASAEQEKALPYTINRGQRAVDVAPWPFPPEDGEEAPEFRFDPHVWTSPKNAAIQVANIGAALEEAAPGAADQIRARTDAYAQRIEALDSWAASSLESVPQSARVLFTSHDAFGYFSKAYGITFIGAALSDFNEQQDATASHIDEAVRSVKESGARALFAENSNNSKSIEAIAKAAGVKAVVGEDALYGDSLGPAGSPGSTYTGSIVHNVTTIVEAWDGTLAPLPDGLGEGQ</sequence>
<organism evidence="7 8">
    <name type="scientific">Schaalia georgiae</name>
    <dbReference type="NCBI Taxonomy" id="52768"/>
    <lineage>
        <taxon>Bacteria</taxon>
        <taxon>Bacillati</taxon>
        <taxon>Actinomycetota</taxon>
        <taxon>Actinomycetes</taxon>
        <taxon>Actinomycetales</taxon>
        <taxon>Actinomycetaceae</taxon>
        <taxon>Schaalia</taxon>
    </lineage>
</organism>
<dbReference type="Pfam" id="PF01297">
    <property type="entry name" value="ZnuA"/>
    <property type="match status" value="1"/>
</dbReference>
<dbReference type="Pfam" id="PF13231">
    <property type="entry name" value="PMT_2"/>
    <property type="match status" value="1"/>
</dbReference>
<protein>
    <submittedName>
        <fullName evidence="7">Zinc ABC transporter substrate-binding protein</fullName>
    </submittedName>
</protein>
<gene>
    <name evidence="7" type="ORF">HXK03_03365</name>
</gene>
<feature type="transmembrane region" description="Helical" evidence="5">
    <location>
        <begin position="93"/>
        <end position="113"/>
    </location>
</feature>
<keyword evidence="3" id="KW-0479">Metal-binding</keyword>
<dbReference type="Proteomes" id="UP000718630">
    <property type="component" value="Unassembled WGS sequence"/>
</dbReference>
<comment type="subcellular location">
    <subcellularLocation>
        <location evidence="1">Cell envelope</location>
    </subcellularLocation>
</comment>
<evidence type="ECO:0000256" key="1">
    <source>
        <dbReference type="ARBA" id="ARBA00004196"/>
    </source>
</evidence>
<keyword evidence="5" id="KW-0472">Membrane</keyword>
<name>A0A929N3I1_9ACTO</name>
<feature type="domain" description="Glycosyltransferase RgtA/B/C/D-like" evidence="6">
    <location>
        <begin position="42"/>
        <end position="103"/>
    </location>
</feature>
<evidence type="ECO:0000313" key="8">
    <source>
        <dbReference type="Proteomes" id="UP000718630"/>
    </source>
</evidence>
<evidence type="ECO:0000256" key="3">
    <source>
        <dbReference type="ARBA" id="ARBA00022723"/>
    </source>
</evidence>
<dbReference type="AlphaFoldDB" id="A0A929N3I1"/>
<feature type="transmembrane region" description="Helical" evidence="5">
    <location>
        <begin position="63"/>
        <end position="81"/>
    </location>
</feature>
<accession>A0A929N3I1</accession>
<reference evidence="7" key="1">
    <citation type="submission" date="2020-04" db="EMBL/GenBank/DDBJ databases">
        <title>Deep metagenomics examines the oral microbiome during advanced dental caries in children, revealing novel taxa and co-occurrences with host molecules.</title>
        <authorList>
            <person name="Baker J.L."/>
            <person name="Morton J.T."/>
            <person name="Dinis M."/>
            <person name="Alvarez R."/>
            <person name="Tran N.C."/>
            <person name="Knight R."/>
            <person name="Edlund A."/>
        </authorList>
    </citation>
    <scope>NUCLEOTIDE SEQUENCE</scope>
    <source>
        <strain evidence="7">JCVI_32_bin.64</strain>
    </source>
</reference>
<dbReference type="InterPro" id="IPR050492">
    <property type="entry name" value="Bact_metal-bind_prot9"/>
</dbReference>
<dbReference type="EMBL" id="JABZFZ010000126">
    <property type="protein sequence ID" value="MBF0939900.1"/>
    <property type="molecule type" value="Genomic_DNA"/>
</dbReference>
<dbReference type="PANTHER" id="PTHR42953:SF1">
    <property type="entry name" value="METAL-BINDING PROTEIN HI_0362-RELATED"/>
    <property type="match status" value="1"/>
</dbReference>
<dbReference type="PANTHER" id="PTHR42953">
    <property type="entry name" value="HIGH-AFFINITY ZINC UPTAKE SYSTEM PROTEIN ZNUA-RELATED"/>
    <property type="match status" value="1"/>
</dbReference>
<proteinExistence type="predicted"/>
<evidence type="ECO:0000259" key="6">
    <source>
        <dbReference type="Pfam" id="PF13231"/>
    </source>
</evidence>
<dbReference type="GO" id="GO:0046872">
    <property type="term" value="F:metal ion binding"/>
    <property type="evidence" value="ECO:0007669"/>
    <property type="project" value="UniProtKB-KW"/>
</dbReference>
<dbReference type="SUPFAM" id="SSF53807">
    <property type="entry name" value="Helical backbone' metal receptor"/>
    <property type="match status" value="1"/>
</dbReference>